<keyword evidence="1" id="KW-0328">Glycosyltransferase</keyword>
<gene>
    <name evidence="4" type="ORF">HYX28_01205</name>
</gene>
<comment type="pathway">
    <text evidence="1">Protein modification; protein glycosylation.</text>
</comment>
<dbReference type="InterPro" id="IPR027005">
    <property type="entry name" value="PMT-like"/>
</dbReference>
<evidence type="ECO:0000313" key="5">
    <source>
        <dbReference type="Proteomes" id="UP000779809"/>
    </source>
</evidence>
<keyword evidence="1" id="KW-0812">Transmembrane</keyword>
<evidence type="ECO:0000256" key="1">
    <source>
        <dbReference type="RuleBase" id="RU367007"/>
    </source>
</evidence>
<dbReference type="GO" id="GO:0004169">
    <property type="term" value="F:dolichyl-phosphate-mannose-protein mannosyltransferase activity"/>
    <property type="evidence" value="ECO:0007669"/>
    <property type="project" value="UniProtKB-UniRule"/>
</dbReference>
<comment type="caution">
    <text evidence="4">The sequence shown here is derived from an EMBL/GenBank/DDBJ whole genome shotgun (WGS) entry which is preliminary data.</text>
</comment>
<evidence type="ECO:0000313" key="4">
    <source>
        <dbReference type="EMBL" id="MBI2677378.1"/>
    </source>
</evidence>
<feature type="transmembrane region" description="Helical" evidence="1">
    <location>
        <begin position="377"/>
        <end position="396"/>
    </location>
</feature>
<feature type="transmembrane region" description="Helical" evidence="1">
    <location>
        <begin position="321"/>
        <end position="346"/>
    </location>
</feature>
<comment type="subcellular location">
    <subcellularLocation>
        <location evidence="1">Cell membrane</location>
    </subcellularLocation>
</comment>
<dbReference type="Pfam" id="PF16192">
    <property type="entry name" value="PMT_4TMC"/>
    <property type="match status" value="1"/>
</dbReference>
<keyword evidence="1" id="KW-1133">Transmembrane helix</keyword>
<evidence type="ECO:0000259" key="2">
    <source>
        <dbReference type="Pfam" id="PF13231"/>
    </source>
</evidence>
<proteinExistence type="inferred from homology"/>
<dbReference type="PANTHER" id="PTHR10050">
    <property type="entry name" value="DOLICHYL-PHOSPHATE-MANNOSE--PROTEIN MANNOSYLTRANSFERASE"/>
    <property type="match status" value="1"/>
</dbReference>
<feature type="transmembrane region" description="Helical" evidence="1">
    <location>
        <begin position="117"/>
        <end position="136"/>
    </location>
</feature>
<feature type="transmembrane region" description="Helical" evidence="1">
    <location>
        <begin position="91"/>
        <end position="110"/>
    </location>
</feature>
<accession>A0A932A628</accession>
<keyword evidence="1" id="KW-1003">Cell membrane</keyword>
<dbReference type="Proteomes" id="UP000779809">
    <property type="component" value="Unassembled WGS sequence"/>
</dbReference>
<feature type="domain" description="Protein O-mannosyl-transferase C-terminal four TM" evidence="3">
    <location>
        <begin position="272"/>
        <end position="434"/>
    </location>
</feature>
<dbReference type="EC" id="2.4.1.-" evidence="1"/>
<feature type="transmembrane region" description="Helical" evidence="1">
    <location>
        <begin position="408"/>
        <end position="431"/>
    </location>
</feature>
<keyword evidence="1" id="KW-0472">Membrane</keyword>
<feature type="transmembrane region" description="Helical" evidence="1">
    <location>
        <begin position="352"/>
        <end position="370"/>
    </location>
</feature>
<feature type="transmembrane region" description="Helical" evidence="1">
    <location>
        <begin position="171"/>
        <end position="201"/>
    </location>
</feature>
<dbReference type="InterPro" id="IPR038731">
    <property type="entry name" value="RgtA/B/C-like"/>
</dbReference>
<feature type="domain" description="Glycosyltransferase RgtA/B/C/D-like" evidence="2">
    <location>
        <begin position="67"/>
        <end position="210"/>
    </location>
</feature>
<dbReference type="GO" id="GO:0005886">
    <property type="term" value="C:plasma membrane"/>
    <property type="evidence" value="ECO:0007669"/>
    <property type="project" value="UniProtKB-SubCell"/>
</dbReference>
<sequence length="440" mass="49747">MSDVAAAQSPALLTRRDRITCLLLFAAAFLVFLPFAGFPIEYNFDEMHYVTAAKLLVPPTANFNWEHPPLAKYLIGLGIALAGDRPLGWRFAGIVFGAISIAGMYVWALAVFHERGLARWVALVTLVNMMVFVLARTAMLDIFLLAFLIWGMAAVSFAWDHRRSAREVRQLLAFAGVMFGLAAACKWVGWVLVIFLVLLWATLRILQRSGATLFRAPEAGAAPNDQPWYSPTFWNGVSWSDAVVYMLFLPIVFYAATFLPFLWLPGLDGTVHDIVRLQHDMAFAQAHIEGSHYYSSDWYQWPFDSRHMWFYFKNIAGSTRAVLLMGNPVVFYPGFAAAIFCAGSWWQRRTRETFLCAVWYWLLLLCFTVIPRKISFFHYYLPAACALGLPLAYVFRHYGGPAIFKRPWGRWAFLAAAAGVFVVFYPVLVGLPLPADFSPR</sequence>
<comment type="function">
    <text evidence="1">Protein O-mannosyltransferase that catalyzes the transfer of a single mannose residue from a polyprenol phospho-mannosyl lipidic donor to the hydroxyl group of selected serine and threonine residues in acceptor proteins.</text>
</comment>
<dbReference type="EMBL" id="JACPNR010000004">
    <property type="protein sequence ID" value="MBI2677378.1"/>
    <property type="molecule type" value="Genomic_DNA"/>
</dbReference>
<dbReference type="AlphaFoldDB" id="A0A932A628"/>
<name>A0A932A628_9BACT</name>
<dbReference type="InterPro" id="IPR032421">
    <property type="entry name" value="PMT_4TMC"/>
</dbReference>
<protein>
    <recommendedName>
        <fullName evidence="1">Polyprenol-phosphate-mannose--protein mannosyltransferase</fullName>
        <ecNumber evidence="1">2.4.1.-</ecNumber>
    </recommendedName>
</protein>
<feature type="transmembrane region" description="Helical" evidence="1">
    <location>
        <begin position="242"/>
        <end position="264"/>
    </location>
</feature>
<comment type="similarity">
    <text evidence="1">Belongs to the glycosyltransferase 39 family.</text>
</comment>
<organism evidence="4 5">
    <name type="scientific">Candidatus Korobacter versatilis</name>
    <dbReference type="NCBI Taxonomy" id="658062"/>
    <lineage>
        <taxon>Bacteria</taxon>
        <taxon>Pseudomonadati</taxon>
        <taxon>Acidobacteriota</taxon>
        <taxon>Terriglobia</taxon>
        <taxon>Terriglobales</taxon>
        <taxon>Candidatus Korobacteraceae</taxon>
        <taxon>Candidatus Korobacter</taxon>
    </lineage>
</organism>
<dbReference type="Pfam" id="PF13231">
    <property type="entry name" value="PMT_2"/>
    <property type="match status" value="1"/>
</dbReference>
<reference evidence="4" key="1">
    <citation type="submission" date="2020-07" db="EMBL/GenBank/DDBJ databases">
        <title>Huge and variable diversity of episymbiotic CPR bacteria and DPANN archaea in groundwater ecosystems.</title>
        <authorList>
            <person name="He C.Y."/>
            <person name="Keren R."/>
            <person name="Whittaker M."/>
            <person name="Farag I.F."/>
            <person name="Doudna J."/>
            <person name="Cate J.H.D."/>
            <person name="Banfield J.F."/>
        </authorList>
    </citation>
    <scope>NUCLEOTIDE SEQUENCE</scope>
    <source>
        <strain evidence="4">NC_groundwater_580_Pr5_B-0.1um_64_19</strain>
    </source>
</reference>
<feature type="transmembrane region" description="Helical" evidence="1">
    <location>
        <begin position="21"/>
        <end position="40"/>
    </location>
</feature>
<evidence type="ECO:0000259" key="3">
    <source>
        <dbReference type="Pfam" id="PF16192"/>
    </source>
</evidence>
<keyword evidence="1" id="KW-0808">Transferase</keyword>
<feature type="transmembrane region" description="Helical" evidence="1">
    <location>
        <begin position="142"/>
        <end position="159"/>
    </location>
</feature>